<dbReference type="InterPro" id="IPR037238">
    <property type="entry name" value="YbiA-like_sf"/>
</dbReference>
<dbReference type="Proteomes" id="UP000236449">
    <property type="component" value="Unassembled WGS sequence"/>
</dbReference>
<dbReference type="EMBL" id="POSK01000012">
    <property type="protein sequence ID" value="PNI03343.1"/>
    <property type="molecule type" value="Genomic_DNA"/>
</dbReference>
<sequence>MHQENTRQYDIRTVAAFKKTNEKWGGLSNMAGGFPVVVNGLPMQSVEALYQACRFPHLPEVQKKILAQSSPMTAKMVGKPHKRQSRPDWEQVQILIMKWCLRVKLAQNWETFSNLLLDTRGMQIVELSNKDGFWGAKPVEDNIYAGVNALGRLLMELREQIILYKKEHFLTVAPLNIPHFTLYGQDIKEVSYQDSLIIEIKQLNMFPE</sequence>
<proteinExistence type="predicted"/>
<comment type="caution">
    <text evidence="4">The sequence shown here is derived from an EMBL/GenBank/DDBJ whole genome shotgun (WGS) entry which is preliminary data.</text>
</comment>
<gene>
    <name evidence="4" type="ORF">C1N32_16875</name>
</gene>
<dbReference type="SUPFAM" id="SSF143990">
    <property type="entry name" value="YbiA-like"/>
    <property type="match status" value="1"/>
</dbReference>
<feature type="domain" description="NADAR" evidence="3">
    <location>
        <begin position="17"/>
        <end position="161"/>
    </location>
</feature>
<evidence type="ECO:0000313" key="4">
    <source>
        <dbReference type="EMBL" id="PNI03343.1"/>
    </source>
</evidence>
<comment type="catalytic activity">
    <reaction evidence="2">
        <text>2,5-diamino-6-hydroxy-4-(5-phosphoribosylamino)-pyrimidine + H2O = 2,5,6-triamino-4-hydroxypyrimidine + D-ribose 5-phosphate</text>
        <dbReference type="Rhea" id="RHEA:23436"/>
        <dbReference type="ChEBI" id="CHEBI:15377"/>
        <dbReference type="ChEBI" id="CHEBI:58614"/>
        <dbReference type="ChEBI" id="CHEBI:78346"/>
        <dbReference type="ChEBI" id="CHEBI:137796"/>
    </reaction>
</comment>
<dbReference type="OrthoDB" id="9793111at2"/>
<protein>
    <submittedName>
        <fullName evidence="4">DUF1768 domain-containing protein</fullName>
    </submittedName>
</protein>
<dbReference type="InterPro" id="IPR012816">
    <property type="entry name" value="NADAR"/>
</dbReference>
<evidence type="ECO:0000313" key="5">
    <source>
        <dbReference type="Proteomes" id="UP000236449"/>
    </source>
</evidence>
<organism evidence="4 5">
    <name type="scientific">Vibrio diazotrophicus</name>
    <dbReference type="NCBI Taxonomy" id="685"/>
    <lineage>
        <taxon>Bacteria</taxon>
        <taxon>Pseudomonadati</taxon>
        <taxon>Pseudomonadota</taxon>
        <taxon>Gammaproteobacteria</taxon>
        <taxon>Vibrionales</taxon>
        <taxon>Vibrionaceae</taxon>
        <taxon>Vibrio</taxon>
    </lineage>
</organism>
<accession>A0A2J8HYK1</accession>
<evidence type="ECO:0000259" key="3">
    <source>
        <dbReference type="Pfam" id="PF08719"/>
    </source>
</evidence>
<dbReference type="CDD" id="cd15457">
    <property type="entry name" value="NADAR"/>
    <property type="match status" value="1"/>
</dbReference>
<evidence type="ECO:0000256" key="1">
    <source>
        <dbReference type="ARBA" id="ARBA00000022"/>
    </source>
</evidence>
<dbReference type="Gene3D" id="1.10.357.40">
    <property type="entry name" value="YbiA-like"/>
    <property type="match status" value="1"/>
</dbReference>
<reference evidence="4 5" key="1">
    <citation type="submission" date="2018-01" db="EMBL/GenBank/DDBJ databases">
        <title>Draft genome sequences of six Vibrio diazotrophicus strains isolated from deep-sea sediments of the Baltic Sea.</title>
        <authorList>
            <person name="Castillo D."/>
            <person name="Vandieken V."/>
            <person name="Chiang O."/>
            <person name="Middelboe M."/>
        </authorList>
    </citation>
    <scope>NUCLEOTIDE SEQUENCE [LARGE SCALE GENOMIC DNA]</scope>
    <source>
        <strain evidence="4 5">60.27F</strain>
    </source>
</reference>
<evidence type="ECO:0000256" key="2">
    <source>
        <dbReference type="ARBA" id="ARBA00000751"/>
    </source>
</evidence>
<dbReference type="AlphaFoldDB" id="A0A2J8HYK1"/>
<name>A0A2J8HYK1_VIBDI</name>
<comment type="catalytic activity">
    <reaction evidence="1">
        <text>5-amino-6-(5-phospho-D-ribosylamino)uracil + H2O = 5,6-diaminouracil + D-ribose 5-phosphate</text>
        <dbReference type="Rhea" id="RHEA:55020"/>
        <dbReference type="ChEBI" id="CHEBI:15377"/>
        <dbReference type="ChEBI" id="CHEBI:46252"/>
        <dbReference type="ChEBI" id="CHEBI:58453"/>
        <dbReference type="ChEBI" id="CHEBI:78346"/>
    </reaction>
</comment>
<dbReference type="Pfam" id="PF08719">
    <property type="entry name" value="NADAR"/>
    <property type="match status" value="1"/>
</dbReference>